<feature type="domain" description="F-box" evidence="6">
    <location>
        <begin position="118"/>
        <end position="156"/>
    </location>
</feature>
<evidence type="ECO:0000256" key="2">
    <source>
        <dbReference type="ARBA" id="ARBA00006744"/>
    </source>
</evidence>
<reference evidence="7 8" key="1">
    <citation type="submission" date="2024-03" db="EMBL/GenBank/DDBJ databases">
        <title>The genome assembly and annotation of the cricket Gryllus longicercus Weissman &amp; Gray.</title>
        <authorList>
            <person name="Szrajer S."/>
            <person name="Gray D."/>
            <person name="Ylla G."/>
        </authorList>
    </citation>
    <scope>NUCLEOTIDE SEQUENCE [LARGE SCALE GENOMIC DNA]</scope>
    <source>
        <strain evidence="7">DAG 2021-001</strain>
        <tissue evidence="7">Whole body minus gut</tissue>
    </source>
</reference>
<organism evidence="7 8">
    <name type="scientific">Gryllus longicercus</name>
    <dbReference type="NCBI Taxonomy" id="2509291"/>
    <lineage>
        <taxon>Eukaryota</taxon>
        <taxon>Metazoa</taxon>
        <taxon>Ecdysozoa</taxon>
        <taxon>Arthropoda</taxon>
        <taxon>Hexapoda</taxon>
        <taxon>Insecta</taxon>
        <taxon>Pterygota</taxon>
        <taxon>Neoptera</taxon>
        <taxon>Polyneoptera</taxon>
        <taxon>Orthoptera</taxon>
        <taxon>Ensifera</taxon>
        <taxon>Gryllidea</taxon>
        <taxon>Grylloidea</taxon>
        <taxon>Gryllidae</taxon>
        <taxon>Gryllinae</taxon>
        <taxon>Gryllus</taxon>
    </lineage>
</organism>
<sequence length="364" mass="41627">MSGASRKAGRRVTSQKSASRDIGDVTLNDFANCSISGKGRLKKGATNSVVREVKQLSGEGDSRAWYEKLEDFEGDFEFVEEDGEDGTKEYVIKKPSRRRKKTISEDNSCDQGGGNEYPLDIWFLISEYIQPEDIATFACLCKSAYHVVGTAKFWFHLYKRYYKTVPNLPECLEPESMVRLYGLRTCVIRALHYMYPPFINRQKVVKDVTPHSLTKRLCVLMWHQKFKNQWIYFFKLKHATIRLGRGSGNKPRQPDLIEMLEDVSANQEEGCKVLQVTCMNYISHPVVLGLTLCHVAVSLSQGLCSYRLRLEFGSGPLCYPDSNGVVIFDPVVNIKILDWWHPLYPHTNSLGIHLHQHHLQEDAD</sequence>
<name>A0AAN9VWC8_9ORTH</name>
<evidence type="ECO:0000256" key="3">
    <source>
        <dbReference type="ARBA" id="ARBA00022692"/>
    </source>
</evidence>
<gene>
    <name evidence="7" type="ORF">R5R35_012891</name>
</gene>
<accession>A0AAN9VWC8</accession>
<dbReference type="InterPro" id="IPR001810">
    <property type="entry name" value="F-box_dom"/>
</dbReference>
<keyword evidence="4" id="KW-1133">Transmembrane helix</keyword>
<evidence type="ECO:0000256" key="1">
    <source>
        <dbReference type="ARBA" id="ARBA00004167"/>
    </source>
</evidence>
<dbReference type="AlphaFoldDB" id="A0AAN9VWC8"/>
<comment type="subcellular location">
    <subcellularLocation>
        <location evidence="1">Membrane</location>
        <topology evidence="1">Single-pass membrane protein</topology>
    </subcellularLocation>
</comment>
<dbReference type="InterPro" id="IPR036047">
    <property type="entry name" value="F-box-like_dom_sf"/>
</dbReference>
<proteinExistence type="inferred from homology"/>
<protein>
    <recommendedName>
        <fullName evidence="6">F-box domain-containing protein</fullName>
    </recommendedName>
</protein>
<keyword evidence="3" id="KW-0812">Transmembrane</keyword>
<evidence type="ECO:0000256" key="4">
    <source>
        <dbReference type="ARBA" id="ARBA00022989"/>
    </source>
</evidence>
<dbReference type="Proteomes" id="UP001378592">
    <property type="component" value="Unassembled WGS sequence"/>
</dbReference>
<evidence type="ECO:0000259" key="6">
    <source>
        <dbReference type="Pfam" id="PF00646"/>
    </source>
</evidence>
<dbReference type="PANTHER" id="PTHR20988">
    <property type="entry name" value="TRANSMEMBRANE PROTEIN 183A-RELATED"/>
    <property type="match status" value="1"/>
</dbReference>
<evidence type="ECO:0000313" key="7">
    <source>
        <dbReference type="EMBL" id="KAK7869330.1"/>
    </source>
</evidence>
<dbReference type="Pfam" id="PF00646">
    <property type="entry name" value="F-box"/>
    <property type="match status" value="1"/>
</dbReference>
<comment type="similarity">
    <text evidence="2">Belongs to the TMEM183 family.</text>
</comment>
<evidence type="ECO:0000313" key="8">
    <source>
        <dbReference type="Proteomes" id="UP001378592"/>
    </source>
</evidence>
<evidence type="ECO:0000256" key="5">
    <source>
        <dbReference type="ARBA" id="ARBA00023136"/>
    </source>
</evidence>
<dbReference type="GO" id="GO:0031647">
    <property type="term" value="P:regulation of protein stability"/>
    <property type="evidence" value="ECO:0007669"/>
    <property type="project" value="TreeGrafter"/>
</dbReference>
<dbReference type="InterPro" id="IPR026509">
    <property type="entry name" value="TMEM183"/>
</dbReference>
<dbReference type="GO" id="GO:0016020">
    <property type="term" value="C:membrane"/>
    <property type="evidence" value="ECO:0007669"/>
    <property type="project" value="UniProtKB-SubCell"/>
</dbReference>
<keyword evidence="5" id="KW-0472">Membrane</keyword>
<dbReference type="GO" id="GO:0019005">
    <property type="term" value="C:SCF ubiquitin ligase complex"/>
    <property type="evidence" value="ECO:0007669"/>
    <property type="project" value="TreeGrafter"/>
</dbReference>
<comment type="caution">
    <text evidence="7">The sequence shown here is derived from an EMBL/GenBank/DDBJ whole genome shotgun (WGS) entry which is preliminary data.</text>
</comment>
<dbReference type="EMBL" id="JAZDUA010000076">
    <property type="protein sequence ID" value="KAK7869330.1"/>
    <property type="molecule type" value="Genomic_DNA"/>
</dbReference>
<keyword evidence="8" id="KW-1185">Reference proteome</keyword>
<dbReference type="SUPFAM" id="SSF81383">
    <property type="entry name" value="F-box domain"/>
    <property type="match status" value="1"/>
</dbReference>
<dbReference type="PANTHER" id="PTHR20988:SF2">
    <property type="entry name" value="TRANSMEMBRANE PROTEIN 183A-RELATED"/>
    <property type="match status" value="1"/>
</dbReference>